<accession>A0A8G1RXL0</accession>
<dbReference type="VEuPathDB" id="FungiDB:BO72DRAFT_33824"/>
<organism evidence="1 2">
    <name type="scientific">Aspergillus fijiensis CBS 313.89</name>
    <dbReference type="NCBI Taxonomy" id="1448319"/>
    <lineage>
        <taxon>Eukaryota</taxon>
        <taxon>Fungi</taxon>
        <taxon>Dikarya</taxon>
        <taxon>Ascomycota</taxon>
        <taxon>Pezizomycotina</taxon>
        <taxon>Eurotiomycetes</taxon>
        <taxon>Eurotiomycetidae</taxon>
        <taxon>Eurotiales</taxon>
        <taxon>Aspergillaceae</taxon>
        <taxon>Aspergillus</taxon>
    </lineage>
</organism>
<reference evidence="1 2" key="1">
    <citation type="submission" date="2018-02" db="EMBL/GenBank/DDBJ databases">
        <title>The genomes of Aspergillus section Nigri reveals drivers in fungal speciation.</title>
        <authorList>
            <consortium name="DOE Joint Genome Institute"/>
            <person name="Vesth T.C."/>
            <person name="Nybo J."/>
            <person name="Theobald S."/>
            <person name="Brandl J."/>
            <person name="Frisvad J.C."/>
            <person name="Nielsen K.F."/>
            <person name="Lyhne E.K."/>
            <person name="Kogle M.E."/>
            <person name="Kuo A."/>
            <person name="Riley R."/>
            <person name="Clum A."/>
            <person name="Nolan M."/>
            <person name="Lipzen A."/>
            <person name="Salamov A."/>
            <person name="Henrissat B."/>
            <person name="Wiebenga A."/>
            <person name="De vries R.P."/>
            <person name="Grigoriev I.V."/>
            <person name="Mortensen U.H."/>
            <person name="Andersen M.R."/>
            <person name="Baker S.E."/>
        </authorList>
    </citation>
    <scope>NUCLEOTIDE SEQUENCE [LARGE SCALE GENOMIC DNA]</scope>
    <source>
        <strain evidence="1 2">CBS 313.89</strain>
    </source>
</reference>
<sequence>MWTRSLRTVTWWFGWSRPSELQGRLPPGTPKRGRWSSTRQEAINVLEKVSALVSLVRKRMVKYLLHVWEKQVGLLCRHTNN</sequence>
<dbReference type="Proteomes" id="UP000249789">
    <property type="component" value="Unassembled WGS sequence"/>
</dbReference>
<dbReference type="RefSeq" id="XP_040803655.1">
    <property type="nucleotide sequence ID" value="XM_040940575.1"/>
</dbReference>
<dbReference type="EMBL" id="KZ824632">
    <property type="protein sequence ID" value="RAK79645.1"/>
    <property type="molecule type" value="Genomic_DNA"/>
</dbReference>
<keyword evidence="2" id="KW-1185">Reference proteome</keyword>
<protein>
    <submittedName>
        <fullName evidence="1">Uncharacterized protein</fullName>
    </submittedName>
</protein>
<evidence type="ECO:0000313" key="1">
    <source>
        <dbReference type="EMBL" id="RAK79645.1"/>
    </source>
</evidence>
<proteinExistence type="predicted"/>
<evidence type="ECO:0000313" key="2">
    <source>
        <dbReference type="Proteomes" id="UP000249789"/>
    </source>
</evidence>
<gene>
    <name evidence="1" type="ORF">BO72DRAFT_33824</name>
</gene>
<dbReference type="GeneID" id="63857908"/>
<name>A0A8G1RXL0_9EURO</name>
<dbReference type="AlphaFoldDB" id="A0A8G1RXL0"/>